<dbReference type="InterPro" id="IPR011009">
    <property type="entry name" value="Kinase-like_dom_sf"/>
</dbReference>
<dbReference type="InterPro" id="IPR002575">
    <property type="entry name" value="Aminoglycoside_PTrfase"/>
</dbReference>
<feature type="domain" description="Aminoglycoside phosphotransferase" evidence="1">
    <location>
        <begin position="70"/>
        <end position="305"/>
    </location>
</feature>
<evidence type="ECO:0000313" key="2">
    <source>
        <dbReference type="EMBL" id="KAK5708308.1"/>
    </source>
</evidence>
<accession>A0AAN7WDD4</accession>
<comment type="caution">
    <text evidence="2">The sequence shown here is derived from an EMBL/GenBank/DDBJ whole genome shotgun (WGS) entry which is preliminary data.</text>
</comment>
<dbReference type="PANTHER" id="PTHR21310:SF56">
    <property type="entry name" value="AMINOGLYCOSIDE PHOSPHOTRANSFERASE DOMAIN-CONTAINING PROTEIN"/>
    <property type="match status" value="1"/>
</dbReference>
<evidence type="ECO:0000259" key="1">
    <source>
        <dbReference type="Pfam" id="PF01636"/>
    </source>
</evidence>
<dbReference type="Pfam" id="PF01636">
    <property type="entry name" value="APH"/>
    <property type="match status" value="1"/>
</dbReference>
<dbReference type="AlphaFoldDB" id="A0AAN7WDD4"/>
<dbReference type="EMBL" id="JAVRQU010000001">
    <property type="protein sequence ID" value="KAK5708308.1"/>
    <property type="molecule type" value="Genomic_DNA"/>
</dbReference>
<protein>
    <recommendedName>
        <fullName evidence="1">Aminoglycoside phosphotransferase domain-containing protein</fullName>
    </recommendedName>
</protein>
<organism evidence="2 3">
    <name type="scientific">Elasticomyces elasticus</name>
    <dbReference type="NCBI Taxonomy" id="574655"/>
    <lineage>
        <taxon>Eukaryota</taxon>
        <taxon>Fungi</taxon>
        <taxon>Dikarya</taxon>
        <taxon>Ascomycota</taxon>
        <taxon>Pezizomycotina</taxon>
        <taxon>Dothideomycetes</taxon>
        <taxon>Dothideomycetidae</taxon>
        <taxon>Mycosphaerellales</taxon>
        <taxon>Teratosphaeriaceae</taxon>
        <taxon>Elasticomyces</taxon>
    </lineage>
</organism>
<sequence>MTTLSRTITASSTPTARYSQEPFETFQDKIVALSNVLRRSAIEDVRRMKGGSFNRVISARVTWASGDASTARGKDVIFRIPRDPENSDNEVIQDQAAVLHLVRKHGIFAPELLAFHATSANPISTPYTVQQYVHGTALDVLYDHMSLPEKLIIVDDLVQLLRNIEGIKFSAPGFLKCGPALKRLERWCFLDEQGPEEQWATEIHDFRRPSVAVPSSDDFQHSPLSFIQAQLDAWQAEVTEKEISFKQKLFGRLQQLCSEIQADTRFQSHKTDYVLHHWDLEPRNLIVQRTQPTDPWRICGVLDWHGALSLPTVIGRQPPVWLWNVTYSHSSLIRPDGVDGDADSLPLGHYSELTGDPCRVKEYFESSFAEQVMHIDDTTTSKQTYMDEAYGTGRWLRRLWRFARYGVNDQNDVERLERLELEWSQHISAI</sequence>
<dbReference type="Proteomes" id="UP001310594">
    <property type="component" value="Unassembled WGS sequence"/>
</dbReference>
<gene>
    <name evidence="2" type="ORF">LTR97_000848</name>
</gene>
<reference evidence="2" key="1">
    <citation type="submission" date="2023-08" db="EMBL/GenBank/DDBJ databases">
        <title>Black Yeasts Isolated from many extreme environments.</title>
        <authorList>
            <person name="Coleine C."/>
            <person name="Stajich J.E."/>
            <person name="Selbmann L."/>
        </authorList>
    </citation>
    <scope>NUCLEOTIDE SEQUENCE</scope>
    <source>
        <strain evidence="2">CCFEE 5810</strain>
    </source>
</reference>
<proteinExistence type="predicted"/>
<dbReference type="PANTHER" id="PTHR21310">
    <property type="entry name" value="AMINOGLYCOSIDE PHOSPHOTRANSFERASE-RELATED-RELATED"/>
    <property type="match status" value="1"/>
</dbReference>
<dbReference type="Gene3D" id="3.90.1200.10">
    <property type="match status" value="1"/>
</dbReference>
<dbReference type="InterPro" id="IPR051678">
    <property type="entry name" value="AGP_Transferase"/>
</dbReference>
<name>A0AAN7WDD4_9PEZI</name>
<dbReference type="SUPFAM" id="SSF56112">
    <property type="entry name" value="Protein kinase-like (PK-like)"/>
    <property type="match status" value="1"/>
</dbReference>
<evidence type="ECO:0000313" key="3">
    <source>
        <dbReference type="Proteomes" id="UP001310594"/>
    </source>
</evidence>